<protein>
    <submittedName>
        <fullName evidence="1">Uncharacterized protein</fullName>
    </submittedName>
</protein>
<proteinExistence type="predicted"/>
<organism evidence="1 2">
    <name type="scientific">Stenotrophomonas phage Mendera</name>
    <dbReference type="NCBI Taxonomy" id="2650877"/>
    <lineage>
        <taxon>Viruses</taxon>
        <taxon>Duplodnaviria</taxon>
        <taxon>Heunggongvirae</taxon>
        <taxon>Uroviricota</taxon>
        <taxon>Caudoviricetes</taxon>
        <taxon>Menderavirus</taxon>
        <taxon>Menderavirus mendera</taxon>
    </lineage>
</organism>
<evidence type="ECO:0000313" key="1">
    <source>
        <dbReference type="EMBL" id="QFR56722.1"/>
    </source>
</evidence>
<gene>
    <name evidence="1" type="ORF">CPT_Mendera_196</name>
</gene>
<dbReference type="Proteomes" id="UP000326601">
    <property type="component" value="Segment"/>
</dbReference>
<dbReference type="EMBL" id="MN098328">
    <property type="protein sequence ID" value="QFR56722.1"/>
    <property type="molecule type" value="Genomic_DNA"/>
</dbReference>
<sequence>MANITTFAERLRTIDHSFFVHKELCGLSPARKDENFYHLSTRAMMAFAGFQPNDLKLALELELIRKISPNILRGISLEIIFDKQYIIVPRRGEILISKEEPKYIDGEVEFTTRHKNTLWRLEDGALEERVDFIGIECGDVFITARDVIDYFRLTAMAKPSLLMAYTNVLDEDKVVDLADEGFKWISTEKDGRMFAYKLLPRTDEKRFPETWVISDEWLFTQLPDGDHATYDEIGGLGSAGLVLQEEWNKSLVNIEDLLNVYSHEGPKPVPETYFKLAGVPNRDGTFTDDEADLQAAFGHLTRYYSTHGNIKVALLKTLEHFIV</sequence>
<name>A0A5P8PJ10_9CAUD</name>
<keyword evidence="2" id="KW-1185">Reference proteome</keyword>
<accession>A0A5P8PJ10</accession>
<reference evidence="2" key="1">
    <citation type="submission" date="2019-06" db="EMBL/GenBank/DDBJ databases">
        <title>Complete genome sequence of Stenotrophomonas phage Mendera.</title>
        <authorList>
            <person name="Garza K."/>
            <person name="Newkirk H."/>
            <person name="Moreland R."/>
            <person name="Liu M."/>
            <person name="Ramsey J."/>
            <person name="Gonzalez C.F."/>
            <person name="Leavitt J."/>
        </authorList>
    </citation>
    <scope>NUCLEOTIDE SEQUENCE [LARGE SCALE GENOMIC DNA]</scope>
</reference>
<evidence type="ECO:0000313" key="2">
    <source>
        <dbReference type="Proteomes" id="UP000326601"/>
    </source>
</evidence>